<proteinExistence type="predicted"/>
<gene>
    <name evidence="1" type="ORF">E1163_03325</name>
</gene>
<keyword evidence="2" id="KW-1185">Reference proteome</keyword>
<sequence length="203" mass="22644">MGLFNIFNKGDKGARTTDNGVVGPTFLDGLTEQIIAPENLLGHEWRRKLKTTSGHTKFRIKYFGQLHPEYQNLIVGTSDAPSLVVAVEPNSGQEILIFDGCIHGYNAMFCDAYSDEQKKNRKADKIYQSLNGIDTFELTISTYHGIDYDDEFASDVDTDGFIELIDGSKVEFETVKRNGFDTLQIFGTTNNGDIIEIVSEELA</sequence>
<comment type="caution">
    <text evidence="1">The sequence shown here is derived from an EMBL/GenBank/DDBJ whole genome shotgun (WGS) entry which is preliminary data.</text>
</comment>
<dbReference type="EMBL" id="SMLW01000339">
    <property type="protein sequence ID" value="MTI23971.1"/>
    <property type="molecule type" value="Genomic_DNA"/>
</dbReference>
<dbReference type="Proteomes" id="UP000798808">
    <property type="component" value="Unassembled WGS sequence"/>
</dbReference>
<evidence type="ECO:0000313" key="2">
    <source>
        <dbReference type="Proteomes" id="UP000798808"/>
    </source>
</evidence>
<reference evidence="1 2" key="1">
    <citation type="submission" date="2019-02" db="EMBL/GenBank/DDBJ databases">
        <authorList>
            <person name="Goldberg S.R."/>
            <person name="Haltli B.A."/>
            <person name="Correa H."/>
            <person name="Russell K.G."/>
        </authorList>
    </citation>
    <scope>NUCLEOTIDE SEQUENCE [LARGE SCALE GENOMIC DNA]</scope>
    <source>
        <strain evidence="1 2">JCM 16186</strain>
    </source>
</reference>
<protein>
    <recommendedName>
        <fullName evidence="3">VCBS repeat-containing protein</fullName>
    </recommendedName>
</protein>
<evidence type="ECO:0008006" key="3">
    <source>
        <dbReference type="Google" id="ProtNLM"/>
    </source>
</evidence>
<organism evidence="1 2">
    <name type="scientific">Fulvivirga kasyanovii</name>
    <dbReference type="NCBI Taxonomy" id="396812"/>
    <lineage>
        <taxon>Bacteria</taxon>
        <taxon>Pseudomonadati</taxon>
        <taxon>Bacteroidota</taxon>
        <taxon>Cytophagia</taxon>
        <taxon>Cytophagales</taxon>
        <taxon>Fulvivirgaceae</taxon>
        <taxon>Fulvivirga</taxon>
    </lineage>
</organism>
<name>A0ABW9RJ65_9BACT</name>
<dbReference type="RefSeq" id="WP_155169444.1">
    <property type="nucleotide sequence ID" value="NZ_BAAAFL010000012.1"/>
</dbReference>
<accession>A0ABW9RJ65</accession>
<evidence type="ECO:0000313" key="1">
    <source>
        <dbReference type="EMBL" id="MTI23971.1"/>
    </source>
</evidence>